<keyword evidence="4" id="KW-1185">Reference proteome</keyword>
<feature type="domain" description="DUF4220" evidence="2">
    <location>
        <begin position="23"/>
        <end position="333"/>
    </location>
</feature>
<accession>A0ABY9BZ28</accession>
<organism evidence="3 4">
    <name type="scientific">Vitis vinifera</name>
    <name type="common">Grape</name>
    <dbReference type="NCBI Taxonomy" id="29760"/>
    <lineage>
        <taxon>Eukaryota</taxon>
        <taxon>Viridiplantae</taxon>
        <taxon>Streptophyta</taxon>
        <taxon>Embryophyta</taxon>
        <taxon>Tracheophyta</taxon>
        <taxon>Spermatophyta</taxon>
        <taxon>Magnoliopsida</taxon>
        <taxon>eudicotyledons</taxon>
        <taxon>Gunneridae</taxon>
        <taxon>Pentapetalae</taxon>
        <taxon>rosids</taxon>
        <taxon>Vitales</taxon>
        <taxon>Vitaceae</taxon>
        <taxon>Viteae</taxon>
        <taxon>Vitis</taxon>
    </lineage>
</organism>
<dbReference type="InterPro" id="IPR007658">
    <property type="entry name" value="DUF594"/>
</dbReference>
<keyword evidence="1" id="KW-1133">Transmembrane helix</keyword>
<evidence type="ECO:0000259" key="2">
    <source>
        <dbReference type="Pfam" id="PF13968"/>
    </source>
</evidence>
<dbReference type="Pfam" id="PF04578">
    <property type="entry name" value="DUF594"/>
    <property type="match status" value="1"/>
</dbReference>
<dbReference type="InterPro" id="IPR025315">
    <property type="entry name" value="DUF4220"/>
</dbReference>
<keyword evidence="1" id="KW-0472">Membrane</keyword>
<sequence>MLVAGVSSMILINKRRVVEIFPATVSLGALSNLEGDVEDKSSELNNVLLAFWAPFLLLHLGGPDTITSYSQEDNELWLRHLLGLFVQFCVAFYIFLRSWKGKLLNILAIPIFVAGLIKYSERTCVLRSASSTHIRDSMLPRPDPGPNYAKFMDEFVLKKREGYNVSIRLGAEISKMISRSHPAAINNSIPDAANLHDAYYFFNTFKRLFADLILSFQDRRYSQSFFQNTSWEEAFKVIEIELGFMYDVLYTKAIVIYSRCGFLLRFISLSFTVSACIAFSLFVKHQYSVIDVIITFLLLVGGIILEIYAIIVLLSSDWTMLWLSQHKNPLADLIYLSISYKSRSASDIKACRQLCAHRGDQVLGEMDCFAKFGWSIEAEFDESILLWHIATDLCYYTDLNKNSISVKNTKCEACKLLSDYMLYLLVMCPFMLPDGIGQIRFQDSCAEARVFFQDKKPITNRIQASEKLLQVSTEILPSEVKGDRSKSVLFDACRLANSLQSLEREEQWQCEKKWGMISLVWVEMLCHAANQCRWNHHATQLRRGGELLTHVWLLMGHFGITEHFKISQGYARAELVVS</sequence>
<name>A0ABY9BZ28_VITVI</name>
<evidence type="ECO:0000256" key="1">
    <source>
        <dbReference type="SAM" id="Phobius"/>
    </source>
</evidence>
<evidence type="ECO:0000313" key="4">
    <source>
        <dbReference type="Proteomes" id="UP001227230"/>
    </source>
</evidence>
<feature type="transmembrane region" description="Helical" evidence="1">
    <location>
        <begin position="262"/>
        <end position="283"/>
    </location>
</feature>
<protein>
    <recommendedName>
        <fullName evidence="2">DUF4220 domain-containing protein</fullName>
    </recommendedName>
</protein>
<reference evidence="3 4" key="1">
    <citation type="journal article" date="2023" name="Hortic Res">
        <title>The complete reference genome for grapevine (Vitis vinifera L.) genetics and breeding.</title>
        <authorList>
            <person name="Shi X."/>
            <person name="Cao S."/>
            <person name="Wang X."/>
            <person name="Huang S."/>
            <person name="Wang Y."/>
            <person name="Liu Z."/>
            <person name="Liu W."/>
            <person name="Leng X."/>
            <person name="Peng Y."/>
            <person name="Wang N."/>
            <person name="Wang Y."/>
            <person name="Ma Z."/>
            <person name="Xu X."/>
            <person name="Zhang F."/>
            <person name="Xue H."/>
            <person name="Zhong H."/>
            <person name="Wang Y."/>
            <person name="Zhang K."/>
            <person name="Velt A."/>
            <person name="Avia K."/>
            <person name="Holtgrawe D."/>
            <person name="Grimplet J."/>
            <person name="Matus J.T."/>
            <person name="Ware D."/>
            <person name="Wu X."/>
            <person name="Wang H."/>
            <person name="Liu C."/>
            <person name="Fang Y."/>
            <person name="Rustenholz C."/>
            <person name="Cheng Z."/>
            <person name="Xiao H."/>
            <person name="Zhou Y."/>
        </authorList>
    </citation>
    <scope>NUCLEOTIDE SEQUENCE [LARGE SCALE GENOMIC DNA]</scope>
    <source>
        <strain evidence="4">cv. Pinot noir / PN40024</strain>
        <tissue evidence="3">Leaf</tissue>
    </source>
</reference>
<dbReference type="PANTHER" id="PTHR31325">
    <property type="entry name" value="OS01G0798800 PROTEIN-RELATED"/>
    <property type="match status" value="1"/>
</dbReference>
<feature type="transmembrane region" description="Helical" evidence="1">
    <location>
        <begin position="76"/>
        <end position="96"/>
    </location>
</feature>
<dbReference type="EMBL" id="CP126652">
    <property type="protein sequence ID" value="WJZ88185.1"/>
    <property type="molecule type" value="Genomic_DNA"/>
</dbReference>
<evidence type="ECO:0000313" key="3">
    <source>
        <dbReference type="EMBL" id="WJZ88185.1"/>
    </source>
</evidence>
<proteinExistence type="predicted"/>
<gene>
    <name evidence="3" type="ORF">VitviT2T_007513</name>
</gene>
<feature type="transmembrane region" description="Helical" evidence="1">
    <location>
        <begin position="289"/>
        <end position="314"/>
    </location>
</feature>
<keyword evidence="1" id="KW-0812">Transmembrane</keyword>
<dbReference type="Pfam" id="PF13968">
    <property type="entry name" value="DUF4220"/>
    <property type="match status" value="1"/>
</dbReference>
<dbReference type="Proteomes" id="UP001227230">
    <property type="component" value="Chromosome 5"/>
</dbReference>